<feature type="domain" description="OB" evidence="11">
    <location>
        <begin position="126"/>
        <end position="211"/>
    </location>
</feature>
<keyword evidence="6" id="KW-0648">Protein biosynthesis</keyword>
<feature type="non-terminal residue" evidence="12">
    <location>
        <position position="228"/>
    </location>
</feature>
<comment type="similarity">
    <text evidence="1">Belongs to the class-II aminoacyl-tRNA synthetase family.</text>
</comment>
<evidence type="ECO:0000256" key="7">
    <source>
        <dbReference type="ARBA" id="ARBA00023146"/>
    </source>
</evidence>
<dbReference type="Proteomes" id="UP000092321">
    <property type="component" value="Unassembled WGS sequence"/>
</dbReference>
<dbReference type="Gene3D" id="2.40.50.140">
    <property type="entry name" value="Nucleic acid-binding proteins"/>
    <property type="match status" value="1"/>
</dbReference>
<keyword evidence="7" id="KW-0030">Aminoacyl-tRNA synthetase</keyword>
<evidence type="ECO:0000259" key="11">
    <source>
        <dbReference type="Pfam" id="PF01336"/>
    </source>
</evidence>
<dbReference type="PANTHER" id="PTHR42918">
    <property type="entry name" value="LYSYL-TRNA SYNTHETASE"/>
    <property type="match status" value="1"/>
</dbReference>
<dbReference type="GO" id="GO:0006430">
    <property type="term" value="P:lysyl-tRNA aminoacylation"/>
    <property type="evidence" value="ECO:0007669"/>
    <property type="project" value="TreeGrafter"/>
</dbReference>
<protein>
    <recommendedName>
        <fullName evidence="2">lysine--tRNA ligase</fullName>
        <ecNumber evidence="2">6.1.1.6</ecNumber>
    </recommendedName>
    <alternativeName>
        <fullName evidence="8">Lysyl-tRNA synthetase</fullName>
    </alternativeName>
</protein>
<evidence type="ECO:0000256" key="2">
    <source>
        <dbReference type="ARBA" id="ARBA00013166"/>
    </source>
</evidence>
<organism evidence="12 13">
    <name type="scientific">Hanseniaspora valbyensis NRRL Y-1626</name>
    <dbReference type="NCBI Taxonomy" id="766949"/>
    <lineage>
        <taxon>Eukaryota</taxon>
        <taxon>Fungi</taxon>
        <taxon>Dikarya</taxon>
        <taxon>Ascomycota</taxon>
        <taxon>Saccharomycotina</taxon>
        <taxon>Saccharomycetes</taxon>
        <taxon>Saccharomycodales</taxon>
        <taxon>Saccharomycodaceae</taxon>
        <taxon>Hanseniaspora</taxon>
    </lineage>
</organism>
<dbReference type="EC" id="6.1.1.6" evidence="2"/>
<dbReference type="CDD" id="cd04322">
    <property type="entry name" value="LysRS_N"/>
    <property type="match status" value="1"/>
</dbReference>
<keyword evidence="13" id="KW-1185">Reference proteome</keyword>
<dbReference type="EMBL" id="LXPE01000008">
    <property type="protein sequence ID" value="OBA27497.1"/>
    <property type="molecule type" value="Genomic_DNA"/>
</dbReference>
<dbReference type="GO" id="GO:0000049">
    <property type="term" value="F:tRNA binding"/>
    <property type="evidence" value="ECO:0007669"/>
    <property type="project" value="TreeGrafter"/>
</dbReference>
<keyword evidence="5" id="KW-0067">ATP-binding</keyword>
<keyword evidence="4" id="KW-0547">Nucleotide-binding</keyword>
<dbReference type="GO" id="GO:0005524">
    <property type="term" value="F:ATP binding"/>
    <property type="evidence" value="ECO:0007669"/>
    <property type="project" value="UniProtKB-KW"/>
</dbReference>
<evidence type="ECO:0000256" key="10">
    <source>
        <dbReference type="SAM" id="MobiDB-lite"/>
    </source>
</evidence>
<evidence type="ECO:0000313" key="12">
    <source>
        <dbReference type="EMBL" id="OBA27497.1"/>
    </source>
</evidence>
<dbReference type="SUPFAM" id="SSF50249">
    <property type="entry name" value="Nucleic acid-binding proteins"/>
    <property type="match status" value="1"/>
</dbReference>
<accession>A0A1B7TFH9</accession>
<dbReference type="InterPro" id="IPR044136">
    <property type="entry name" value="Lys-tRNA-ligase_II_N"/>
</dbReference>
<sequence>MSAEQVEKVAENVANLHLDEVTGERVSKSELKKRMKQRQKEEEKKKKAAAAPAKPVSKKKVTDAFADLSPSQYHEARARQILEFRNGVDSKVNPYPHKFHVSISVPAFKEKYAHLKRGETLKEEKVSVAGRIHNKRESGSKLKFYVIKSDGEELQVMSPAQDYHNEEAYSFDHEILKRGDIIGVEGYIGRTEPKKGGEGELSIFVTRIQLLTPCLHMLPTDHFGLKDQ</sequence>
<dbReference type="AlphaFoldDB" id="A0A1B7TFH9"/>
<evidence type="ECO:0000256" key="3">
    <source>
        <dbReference type="ARBA" id="ARBA00022598"/>
    </source>
</evidence>
<feature type="compositionally biased region" description="Basic and acidic residues" evidence="10">
    <location>
        <begin position="1"/>
        <end position="10"/>
    </location>
</feature>
<keyword evidence="3" id="KW-0436">Ligase</keyword>
<evidence type="ECO:0000256" key="1">
    <source>
        <dbReference type="ARBA" id="ARBA00008226"/>
    </source>
</evidence>
<dbReference type="PANTHER" id="PTHR42918:SF9">
    <property type="entry name" value="LYSINE--TRNA LIGASE"/>
    <property type="match status" value="1"/>
</dbReference>
<dbReference type="GO" id="GO:0004824">
    <property type="term" value="F:lysine-tRNA ligase activity"/>
    <property type="evidence" value="ECO:0007669"/>
    <property type="project" value="UniProtKB-EC"/>
</dbReference>
<dbReference type="InterPro" id="IPR004365">
    <property type="entry name" value="NA-bd_OB_tRNA"/>
</dbReference>
<comment type="catalytic activity">
    <reaction evidence="9">
        <text>tRNA(Lys) + L-lysine + ATP = L-lysyl-tRNA(Lys) + AMP + diphosphate</text>
        <dbReference type="Rhea" id="RHEA:20792"/>
        <dbReference type="Rhea" id="RHEA-COMP:9696"/>
        <dbReference type="Rhea" id="RHEA-COMP:9697"/>
        <dbReference type="ChEBI" id="CHEBI:30616"/>
        <dbReference type="ChEBI" id="CHEBI:32551"/>
        <dbReference type="ChEBI" id="CHEBI:33019"/>
        <dbReference type="ChEBI" id="CHEBI:78442"/>
        <dbReference type="ChEBI" id="CHEBI:78529"/>
        <dbReference type="ChEBI" id="CHEBI:456215"/>
        <dbReference type="EC" id="6.1.1.6"/>
    </reaction>
</comment>
<reference evidence="13" key="1">
    <citation type="journal article" date="2016" name="Proc. Natl. Acad. Sci. U.S.A.">
        <title>Comparative genomics of biotechnologically important yeasts.</title>
        <authorList>
            <person name="Riley R."/>
            <person name="Haridas S."/>
            <person name="Wolfe K.H."/>
            <person name="Lopes M.R."/>
            <person name="Hittinger C.T."/>
            <person name="Goeker M."/>
            <person name="Salamov A.A."/>
            <person name="Wisecaver J.H."/>
            <person name="Long T.M."/>
            <person name="Calvey C.H."/>
            <person name="Aerts A.L."/>
            <person name="Barry K.W."/>
            <person name="Choi C."/>
            <person name="Clum A."/>
            <person name="Coughlan A.Y."/>
            <person name="Deshpande S."/>
            <person name="Douglass A.P."/>
            <person name="Hanson S.J."/>
            <person name="Klenk H.-P."/>
            <person name="LaButti K.M."/>
            <person name="Lapidus A."/>
            <person name="Lindquist E.A."/>
            <person name="Lipzen A.M."/>
            <person name="Meier-Kolthoff J.P."/>
            <person name="Ohm R.A."/>
            <person name="Otillar R.P."/>
            <person name="Pangilinan J.L."/>
            <person name="Peng Y."/>
            <person name="Rokas A."/>
            <person name="Rosa C.A."/>
            <person name="Scheuner C."/>
            <person name="Sibirny A.A."/>
            <person name="Slot J.C."/>
            <person name="Stielow J.B."/>
            <person name="Sun H."/>
            <person name="Kurtzman C.P."/>
            <person name="Blackwell M."/>
            <person name="Grigoriev I.V."/>
            <person name="Jeffries T.W."/>
        </authorList>
    </citation>
    <scope>NUCLEOTIDE SEQUENCE [LARGE SCALE GENOMIC DNA]</scope>
    <source>
        <strain evidence="13">NRRL Y-1626</strain>
    </source>
</reference>
<evidence type="ECO:0000256" key="8">
    <source>
        <dbReference type="ARBA" id="ARBA00030563"/>
    </source>
</evidence>
<dbReference type="GO" id="GO:0005829">
    <property type="term" value="C:cytosol"/>
    <property type="evidence" value="ECO:0007669"/>
    <property type="project" value="TreeGrafter"/>
</dbReference>
<evidence type="ECO:0000256" key="4">
    <source>
        <dbReference type="ARBA" id="ARBA00022741"/>
    </source>
</evidence>
<dbReference type="Pfam" id="PF01336">
    <property type="entry name" value="tRNA_anti-codon"/>
    <property type="match status" value="1"/>
</dbReference>
<name>A0A1B7TFH9_9ASCO</name>
<evidence type="ECO:0000256" key="6">
    <source>
        <dbReference type="ARBA" id="ARBA00022917"/>
    </source>
</evidence>
<dbReference type="FunFam" id="2.40.50.140:FF:000050">
    <property type="entry name" value="Lysine--tRNA ligase"/>
    <property type="match status" value="1"/>
</dbReference>
<evidence type="ECO:0000256" key="9">
    <source>
        <dbReference type="ARBA" id="ARBA00048573"/>
    </source>
</evidence>
<dbReference type="InterPro" id="IPR012340">
    <property type="entry name" value="NA-bd_OB-fold"/>
</dbReference>
<feature type="region of interest" description="Disordered" evidence="10">
    <location>
        <begin position="1"/>
        <end position="61"/>
    </location>
</feature>
<proteinExistence type="inferred from homology"/>
<dbReference type="OrthoDB" id="21243at2759"/>
<evidence type="ECO:0000313" key="13">
    <source>
        <dbReference type="Proteomes" id="UP000092321"/>
    </source>
</evidence>
<comment type="caution">
    <text evidence="12">The sequence shown here is derived from an EMBL/GenBank/DDBJ whole genome shotgun (WGS) entry which is preliminary data.</text>
</comment>
<evidence type="ECO:0000256" key="5">
    <source>
        <dbReference type="ARBA" id="ARBA00022840"/>
    </source>
</evidence>
<feature type="compositionally biased region" description="Basic and acidic residues" evidence="10">
    <location>
        <begin position="17"/>
        <end position="45"/>
    </location>
</feature>
<gene>
    <name evidence="12" type="ORF">HANVADRAFT_116640</name>
</gene>